<evidence type="ECO:0000313" key="2">
    <source>
        <dbReference type="EMBL" id="ADD96389.1"/>
    </source>
</evidence>
<evidence type="ECO:0000259" key="1">
    <source>
        <dbReference type="Pfam" id="PF16548"/>
    </source>
</evidence>
<dbReference type="InterPro" id="IPR032370">
    <property type="entry name" value="FlgT_N"/>
</dbReference>
<reference evidence="2" key="1">
    <citation type="journal article" date="2010" name="ISME J.">
        <title>Metagenome of the Mediterranean deep chlorophyll maximum studied by direct and fosmid library 454 pyrosequencing.</title>
        <authorList>
            <person name="Ghai R."/>
            <person name="Martin-Cuadrado A.B."/>
            <person name="Molto A.G."/>
            <person name="Heredia I.G."/>
            <person name="Cabrera R."/>
            <person name="Martin J."/>
            <person name="Verdu M."/>
            <person name="Deschamps P."/>
            <person name="Moreira D."/>
            <person name="Lopez-Garcia P."/>
            <person name="Mira A."/>
            <person name="Rodriguez-Valera F."/>
        </authorList>
    </citation>
    <scope>NUCLEOTIDE SEQUENCE</scope>
</reference>
<feature type="domain" description="Flagellar assembly protein T N-terminal" evidence="1">
    <location>
        <begin position="12"/>
        <end position="95"/>
    </location>
</feature>
<organism evidence="2">
    <name type="scientific">uncultured organism MedDCM-OCT-S09-C206</name>
    <dbReference type="NCBI Taxonomy" id="743646"/>
    <lineage>
        <taxon>unclassified sequences</taxon>
        <taxon>environmental samples</taxon>
    </lineage>
</organism>
<name>D6PKY8_9ZZZZ</name>
<dbReference type="InterPro" id="IPR038180">
    <property type="entry name" value="FlgT_N_sf"/>
</dbReference>
<proteinExistence type="predicted"/>
<sequence length="254" mass="28925">MMLPVALTAAETITSTGYALITSSINKDIFRTRAIENALQKIVLESGQDLNSFSIVENGKVLLDQIQTRSAIKVLQYDIINETIKNKKYHVTVQALLGREESAAANNTCKKSSVSHIDFSLKMTNNYYELPAWATVSREWVLNELTSHSFDPELKILSKPNSKKSGSASYTLFDQNEFPVGTDNIYKMNTNIIFERENKNNLIEKNITLIAKIKTTLMRKDEIFSELEFKQPYVIHQKFLNNSFLGTTRGDWKK</sequence>
<protein>
    <recommendedName>
        <fullName evidence="1">Flagellar assembly protein T N-terminal domain-containing protein</fullName>
    </recommendedName>
</protein>
<dbReference type="AlphaFoldDB" id="D6PKY8"/>
<accession>D6PKY8</accession>
<dbReference type="Pfam" id="PF16548">
    <property type="entry name" value="FlgT_N"/>
    <property type="match status" value="1"/>
</dbReference>
<dbReference type="EMBL" id="GU943136">
    <property type="protein sequence ID" value="ADD96389.1"/>
    <property type="molecule type" value="Genomic_DNA"/>
</dbReference>
<dbReference type="Gene3D" id="3.30.1660.40">
    <property type="entry name" value="FlgT, N-terminal domain"/>
    <property type="match status" value="1"/>
</dbReference>